<organism evidence="3 4">
    <name type="scientific">Nocardioides ginsengisegetis</name>
    <dbReference type="NCBI Taxonomy" id="661491"/>
    <lineage>
        <taxon>Bacteria</taxon>
        <taxon>Bacillati</taxon>
        <taxon>Actinomycetota</taxon>
        <taxon>Actinomycetes</taxon>
        <taxon>Propionibacteriales</taxon>
        <taxon>Nocardioidaceae</taxon>
        <taxon>Nocardioides</taxon>
    </lineage>
</organism>
<comment type="caution">
    <text evidence="3">The sequence shown here is derived from an EMBL/GenBank/DDBJ whole genome shotgun (WGS) entry which is preliminary data.</text>
</comment>
<dbReference type="PANTHER" id="PTHR47197">
    <property type="entry name" value="PROTEIN NIRF"/>
    <property type="match status" value="1"/>
</dbReference>
<dbReference type="InterPro" id="IPR051200">
    <property type="entry name" value="Host-pathogen_enzymatic-act"/>
</dbReference>
<evidence type="ECO:0000313" key="4">
    <source>
        <dbReference type="Proteomes" id="UP000580910"/>
    </source>
</evidence>
<protein>
    <submittedName>
        <fullName evidence="3">Uncharacterized protein</fullName>
    </submittedName>
</protein>
<proteinExistence type="predicted"/>
<dbReference type="RefSeq" id="WP_182539066.1">
    <property type="nucleotide sequence ID" value="NZ_JACGXA010000001.1"/>
</dbReference>
<feature type="region of interest" description="Disordered" evidence="1">
    <location>
        <begin position="25"/>
        <end position="48"/>
    </location>
</feature>
<feature type="signal peptide" evidence="2">
    <location>
        <begin position="1"/>
        <end position="23"/>
    </location>
</feature>
<reference evidence="3 4" key="1">
    <citation type="submission" date="2020-07" db="EMBL/GenBank/DDBJ databases">
        <title>Sequencing the genomes of 1000 actinobacteria strains.</title>
        <authorList>
            <person name="Klenk H.-P."/>
        </authorList>
    </citation>
    <scope>NUCLEOTIDE SEQUENCE [LARGE SCALE GENOMIC DNA]</scope>
    <source>
        <strain evidence="3 4">DSM 21349</strain>
    </source>
</reference>
<evidence type="ECO:0000313" key="3">
    <source>
        <dbReference type="EMBL" id="MBA8803877.1"/>
    </source>
</evidence>
<dbReference type="Proteomes" id="UP000580910">
    <property type="component" value="Unassembled WGS sequence"/>
</dbReference>
<evidence type="ECO:0000256" key="2">
    <source>
        <dbReference type="SAM" id="SignalP"/>
    </source>
</evidence>
<dbReference type="PANTHER" id="PTHR47197:SF3">
    <property type="entry name" value="DIHYDRO-HEME D1 DEHYDROGENASE"/>
    <property type="match status" value="1"/>
</dbReference>
<dbReference type="EMBL" id="JACGXA010000001">
    <property type="protein sequence ID" value="MBA8803877.1"/>
    <property type="molecule type" value="Genomic_DNA"/>
</dbReference>
<gene>
    <name evidence="3" type="ORF">FB382_002168</name>
</gene>
<dbReference type="InterPro" id="IPR015943">
    <property type="entry name" value="WD40/YVTN_repeat-like_dom_sf"/>
</dbReference>
<sequence>MRALLAVAALSGLLLAGCTSTDADPGVAEPGSPAGSSDVVSDEPTFAPPAGVTVTDVPDRPVGVEAVGSHAWAALPDSGSLLTEHGHEVPVGSAPLRLVATPAGVWVSVIRDGTLVRIDPDTEEVDLTVHLKPTGSEPEGLAWDGTSLWVVDQAHDRVLRVDPASGAVVEAVPTGAGPRLVALGDQGAWVADYVDASLTRLLLVHDCAAHLPECSDYEPRTIPLDNQCLTPQGLAWVDHVVWVTCTVQSRVIGVDEVTGKVIARFPVDHADAVVADGNDVYVVGQVGPTVRRIDTTTRTIGDPLVLDEAGPTTENVAAAIVGDTLVVSHPEVRRLYSVPLGLLRR</sequence>
<keyword evidence="2" id="KW-0732">Signal</keyword>
<dbReference type="AlphaFoldDB" id="A0A7W3P9Y0"/>
<dbReference type="Gene3D" id="2.130.10.10">
    <property type="entry name" value="YVTN repeat-like/Quinoprotein amine dehydrogenase"/>
    <property type="match status" value="2"/>
</dbReference>
<dbReference type="SUPFAM" id="SSF63825">
    <property type="entry name" value="YWTD domain"/>
    <property type="match status" value="1"/>
</dbReference>
<evidence type="ECO:0000256" key="1">
    <source>
        <dbReference type="SAM" id="MobiDB-lite"/>
    </source>
</evidence>
<keyword evidence="4" id="KW-1185">Reference proteome</keyword>
<dbReference type="PROSITE" id="PS51257">
    <property type="entry name" value="PROKAR_LIPOPROTEIN"/>
    <property type="match status" value="1"/>
</dbReference>
<name>A0A7W3P9Y0_9ACTN</name>
<accession>A0A7W3P9Y0</accession>
<feature type="chain" id="PRO_5031283052" evidence="2">
    <location>
        <begin position="24"/>
        <end position="345"/>
    </location>
</feature>